<sequence length="97" mass="11749">INNNNNIYLSGYFGRDVFSIEDTFENTYGNTVLNFRWNHLFSDKLFSNLSLIYSDYDYNLKLNFVEFDWISGIRNFNIKYDFKHYINNKIKLQYGIN</sequence>
<reference evidence="1 2" key="1">
    <citation type="submission" date="2019-08" db="EMBL/GenBank/DDBJ databases">
        <title>Seonamhaeicola sediminis sp. nov., isolated from marine sediment.</title>
        <authorList>
            <person name="Cao W.R."/>
        </authorList>
    </citation>
    <scope>NUCLEOTIDE SEQUENCE [LARGE SCALE GENOMIC DNA]</scope>
    <source>
        <strain evidence="1 2">B011</strain>
    </source>
</reference>
<keyword evidence="2" id="KW-1185">Reference proteome</keyword>
<evidence type="ECO:0000313" key="1">
    <source>
        <dbReference type="EMBL" id="TYA82165.1"/>
    </source>
</evidence>
<proteinExistence type="predicted"/>
<gene>
    <name evidence="1" type="ORF">FUA24_07745</name>
</gene>
<organism evidence="1 2">
    <name type="scientific">Seonamhaeicola marinus</name>
    <dbReference type="NCBI Taxonomy" id="1912246"/>
    <lineage>
        <taxon>Bacteria</taxon>
        <taxon>Pseudomonadati</taxon>
        <taxon>Bacteroidota</taxon>
        <taxon>Flavobacteriia</taxon>
        <taxon>Flavobacteriales</taxon>
        <taxon>Flavobacteriaceae</taxon>
    </lineage>
</organism>
<dbReference type="EMBL" id="VSDQ01000465">
    <property type="protein sequence ID" value="TYA82165.1"/>
    <property type="molecule type" value="Genomic_DNA"/>
</dbReference>
<protein>
    <recommendedName>
        <fullName evidence="3">TonB-dependent receptor</fullName>
    </recommendedName>
</protein>
<evidence type="ECO:0008006" key="3">
    <source>
        <dbReference type="Google" id="ProtNLM"/>
    </source>
</evidence>
<accession>A0A5D0IEJ3</accession>
<feature type="non-terminal residue" evidence="1">
    <location>
        <position position="1"/>
    </location>
</feature>
<name>A0A5D0IEJ3_9FLAO</name>
<evidence type="ECO:0000313" key="2">
    <source>
        <dbReference type="Proteomes" id="UP000323930"/>
    </source>
</evidence>
<dbReference type="Proteomes" id="UP000323930">
    <property type="component" value="Unassembled WGS sequence"/>
</dbReference>
<dbReference type="AlphaFoldDB" id="A0A5D0IEJ3"/>
<feature type="non-terminal residue" evidence="1">
    <location>
        <position position="97"/>
    </location>
</feature>
<comment type="caution">
    <text evidence="1">The sequence shown here is derived from an EMBL/GenBank/DDBJ whole genome shotgun (WGS) entry which is preliminary data.</text>
</comment>